<dbReference type="AlphaFoldDB" id="A0A177APB5"/>
<name>A0A177APB5_9BILA</name>
<dbReference type="EMBL" id="LWCA01002468">
    <property type="protein sequence ID" value="OAF63848.1"/>
    <property type="molecule type" value="Genomic_DNA"/>
</dbReference>
<protein>
    <submittedName>
        <fullName evidence="1">Uncharacterized protein</fullName>
    </submittedName>
</protein>
<gene>
    <name evidence="1" type="ORF">A3Q56_08446</name>
</gene>
<reference evidence="1 2" key="1">
    <citation type="submission" date="2016-04" db="EMBL/GenBank/DDBJ databases">
        <title>The genome of Intoshia linei affirms orthonectids as highly simplified spiralians.</title>
        <authorList>
            <person name="Mikhailov K.V."/>
            <person name="Slusarev G.S."/>
            <person name="Nikitin M.A."/>
            <person name="Logacheva M.D."/>
            <person name="Penin A."/>
            <person name="Aleoshin V."/>
            <person name="Panchin Y.V."/>
        </authorList>
    </citation>
    <scope>NUCLEOTIDE SEQUENCE [LARGE SCALE GENOMIC DNA]</scope>
    <source>
        <strain evidence="1">Intl2013</strain>
        <tissue evidence="1">Whole animal</tissue>
    </source>
</reference>
<evidence type="ECO:0000313" key="1">
    <source>
        <dbReference type="EMBL" id="OAF63848.1"/>
    </source>
</evidence>
<sequence>MLNEGISVQEISTKLNKSTSTIYTVQQNKSKIMDFYKNSNVPAIIRTFKRMRKPKCSSKNDNSITEETLLVEAKSMKNKEFNSTKYKFSQR</sequence>
<comment type="caution">
    <text evidence="1">The sequence shown here is derived from an EMBL/GenBank/DDBJ whole genome shotgun (WGS) entry which is preliminary data.</text>
</comment>
<proteinExistence type="predicted"/>
<accession>A0A177APB5</accession>
<dbReference type="OrthoDB" id="3229771at2759"/>
<organism evidence="1 2">
    <name type="scientific">Intoshia linei</name>
    <dbReference type="NCBI Taxonomy" id="1819745"/>
    <lineage>
        <taxon>Eukaryota</taxon>
        <taxon>Metazoa</taxon>
        <taxon>Spiralia</taxon>
        <taxon>Lophotrochozoa</taxon>
        <taxon>Mesozoa</taxon>
        <taxon>Orthonectida</taxon>
        <taxon>Rhopaluridae</taxon>
        <taxon>Intoshia</taxon>
    </lineage>
</organism>
<keyword evidence="2" id="KW-1185">Reference proteome</keyword>
<evidence type="ECO:0000313" key="2">
    <source>
        <dbReference type="Proteomes" id="UP000078046"/>
    </source>
</evidence>
<dbReference type="Proteomes" id="UP000078046">
    <property type="component" value="Unassembled WGS sequence"/>
</dbReference>